<name>A0A1T4N729_9GAMM</name>
<dbReference type="Proteomes" id="UP000191418">
    <property type="component" value="Unassembled WGS sequence"/>
</dbReference>
<dbReference type="InterPro" id="IPR000182">
    <property type="entry name" value="GNAT_dom"/>
</dbReference>
<feature type="domain" description="N-acetyltransferase" evidence="3">
    <location>
        <begin position="1"/>
        <end position="138"/>
    </location>
</feature>
<dbReference type="RefSeq" id="WP_078744659.1">
    <property type="nucleotide sequence ID" value="NZ_FUXG01000005.1"/>
</dbReference>
<dbReference type="CDD" id="cd04301">
    <property type="entry name" value="NAT_SF"/>
    <property type="match status" value="1"/>
</dbReference>
<dbReference type="Pfam" id="PF00583">
    <property type="entry name" value="Acetyltransf_1"/>
    <property type="match status" value="1"/>
</dbReference>
<organism evidence="4 5">
    <name type="scientific">Oceanospirillum multiglobuliferum</name>
    <dbReference type="NCBI Taxonomy" id="64969"/>
    <lineage>
        <taxon>Bacteria</taxon>
        <taxon>Pseudomonadati</taxon>
        <taxon>Pseudomonadota</taxon>
        <taxon>Gammaproteobacteria</taxon>
        <taxon>Oceanospirillales</taxon>
        <taxon>Oceanospirillaceae</taxon>
        <taxon>Oceanospirillum</taxon>
    </lineage>
</organism>
<dbReference type="STRING" id="64969.SAMN02745127_01033"/>
<accession>A0A1T4N729</accession>
<dbReference type="Gene3D" id="3.40.630.30">
    <property type="match status" value="1"/>
</dbReference>
<dbReference type="GO" id="GO:0016747">
    <property type="term" value="F:acyltransferase activity, transferring groups other than amino-acyl groups"/>
    <property type="evidence" value="ECO:0007669"/>
    <property type="project" value="InterPro"/>
</dbReference>
<dbReference type="SUPFAM" id="SSF55729">
    <property type="entry name" value="Acyl-CoA N-acyltransferases (Nat)"/>
    <property type="match status" value="1"/>
</dbReference>
<proteinExistence type="predicted"/>
<comment type="caution">
    <text evidence="4">The sequence shown here is derived from an EMBL/GenBank/DDBJ whole genome shotgun (WGS) entry which is preliminary data.</text>
</comment>
<keyword evidence="1 4" id="KW-0808">Transferase</keyword>
<dbReference type="PANTHER" id="PTHR43420">
    <property type="entry name" value="ACETYLTRANSFERASE"/>
    <property type="match status" value="1"/>
</dbReference>
<sequence>MNKIEILEQAAPQLTAFLDEKIAEFNWANWEVSERLPIAAQLKDEAGHIIAGAAGRTFGNWLMLNTLWVSEALRGQNIGSQLLTAVEEAARKRGCKWCLLDTLNFQAKPFYEKQGYQVQWSQDHYPKTGARYYMVKTL</sequence>
<evidence type="ECO:0000256" key="1">
    <source>
        <dbReference type="ARBA" id="ARBA00022679"/>
    </source>
</evidence>
<dbReference type="PROSITE" id="PS51186">
    <property type="entry name" value="GNAT"/>
    <property type="match status" value="1"/>
</dbReference>
<evidence type="ECO:0000313" key="4">
    <source>
        <dbReference type="EMBL" id="OPX55863.1"/>
    </source>
</evidence>
<reference evidence="4 5" key="1">
    <citation type="submission" date="2017-01" db="EMBL/GenBank/DDBJ databases">
        <title>Genome Sequencing of a Marine Spirillum, Oceanospirillum multiglobuliferum ATCC 33336, from Japan.</title>
        <authorList>
            <person name="Carney J.G."/>
            <person name="Trachtenberg A.M."/>
            <person name="Rheaume B.A."/>
            <person name="Linnane J.D."/>
            <person name="Pitts N.L."/>
            <person name="Mykles D.L."/>
            <person name="Maclea K.S."/>
        </authorList>
    </citation>
    <scope>NUCLEOTIDE SEQUENCE [LARGE SCALE GENOMIC DNA]</scope>
    <source>
        <strain evidence="4 5">ATCC 33336</strain>
    </source>
</reference>
<protein>
    <submittedName>
        <fullName evidence="4">GNAT family N-acetyltransferase</fullName>
    </submittedName>
</protein>
<gene>
    <name evidence="4" type="ORF">BTE48_06610</name>
</gene>
<evidence type="ECO:0000256" key="2">
    <source>
        <dbReference type="ARBA" id="ARBA00023315"/>
    </source>
</evidence>
<dbReference type="InterPro" id="IPR050680">
    <property type="entry name" value="YpeA/RimI_acetyltransf"/>
</dbReference>
<evidence type="ECO:0000259" key="3">
    <source>
        <dbReference type="PROSITE" id="PS51186"/>
    </source>
</evidence>
<keyword evidence="5" id="KW-1185">Reference proteome</keyword>
<dbReference type="OrthoDB" id="9787920at2"/>
<evidence type="ECO:0000313" key="5">
    <source>
        <dbReference type="Proteomes" id="UP000191418"/>
    </source>
</evidence>
<dbReference type="InterPro" id="IPR016181">
    <property type="entry name" value="Acyl_CoA_acyltransferase"/>
</dbReference>
<keyword evidence="2" id="KW-0012">Acyltransferase</keyword>
<dbReference type="EMBL" id="MTSM01000006">
    <property type="protein sequence ID" value="OPX55863.1"/>
    <property type="molecule type" value="Genomic_DNA"/>
</dbReference>
<dbReference type="AlphaFoldDB" id="A0A1T4N729"/>